<proteinExistence type="inferred from homology"/>
<evidence type="ECO:0000256" key="11">
    <source>
        <dbReference type="ARBA" id="ARBA00022932"/>
    </source>
</evidence>
<keyword evidence="13 16" id="KW-0234">DNA repair</keyword>
<feature type="compositionally biased region" description="Polar residues" evidence="17">
    <location>
        <begin position="303"/>
        <end position="323"/>
    </location>
</feature>
<dbReference type="Proteomes" id="UP000824161">
    <property type="component" value="Unassembled WGS sequence"/>
</dbReference>
<dbReference type="Gene3D" id="1.20.1060.10">
    <property type="entry name" value="Taq DNA Polymerase, Chain T, domain 4"/>
    <property type="match status" value="1"/>
</dbReference>
<dbReference type="NCBIfam" id="NF004397">
    <property type="entry name" value="PRK05755.1"/>
    <property type="match status" value="1"/>
</dbReference>
<reference evidence="21" key="2">
    <citation type="journal article" date="2021" name="PeerJ">
        <title>Extensive microbial diversity within the chicken gut microbiome revealed by metagenomics and culture.</title>
        <authorList>
            <person name="Gilroy R."/>
            <person name="Ravi A."/>
            <person name="Getino M."/>
            <person name="Pursley I."/>
            <person name="Horton D.L."/>
            <person name="Alikhan N.F."/>
            <person name="Baker D."/>
            <person name="Gharbi K."/>
            <person name="Hall N."/>
            <person name="Watson M."/>
            <person name="Adriaenssens E.M."/>
            <person name="Foster-Nyarko E."/>
            <person name="Jarju S."/>
            <person name="Secka A."/>
            <person name="Antonio M."/>
            <person name="Oren A."/>
            <person name="Chaudhuri R.R."/>
            <person name="La Ragione R."/>
            <person name="Hildebrand F."/>
            <person name="Pallen M.J."/>
        </authorList>
    </citation>
    <scope>NUCLEOTIDE SEQUENCE</scope>
    <source>
        <strain evidence="21">1383</strain>
    </source>
</reference>
<name>A0A9D1KTZ8_9FLAO</name>
<dbReference type="Gene3D" id="3.30.70.370">
    <property type="match status" value="1"/>
</dbReference>
<evidence type="ECO:0000256" key="9">
    <source>
        <dbReference type="ARBA" id="ARBA00022801"/>
    </source>
</evidence>
<comment type="similarity">
    <text evidence="1 16">Belongs to the DNA polymerase type-A family.</text>
</comment>
<dbReference type="PANTHER" id="PTHR10133">
    <property type="entry name" value="DNA POLYMERASE I"/>
    <property type="match status" value="1"/>
</dbReference>
<dbReference type="InterPro" id="IPR036397">
    <property type="entry name" value="RNaseH_sf"/>
</dbReference>
<dbReference type="InterPro" id="IPR002562">
    <property type="entry name" value="3'-5'_exonuclease_dom"/>
</dbReference>
<dbReference type="FunFam" id="1.10.150.20:FF:000002">
    <property type="entry name" value="DNA polymerase I"/>
    <property type="match status" value="1"/>
</dbReference>
<dbReference type="InterPro" id="IPR001098">
    <property type="entry name" value="DNA-dir_DNA_pol_A_palm_dom"/>
</dbReference>
<dbReference type="GO" id="GO:0008409">
    <property type="term" value="F:5'-3' exonuclease activity"/>
    <property type="evidence" value="ECO:0007669"/>
    <property type="project" value="UniProtKB-UniRule"/>
</dbReference>
<keyword evidence="4 16" id="KW-0808">Transferase</keyword>
<dbReference type="GO" id="GO:0008408">
    <property type="term" value="F:3'-5' exonuclease activity"/>
    <property type="evidence" value="ECO:0007669"/>
    <property type="project" value="UniProtKB-UniRule"/>
</dbReference>
<keyword evidence="8 16" id="KW-0227">DNA damage</keyword>
<evidence type="ECO:0000313" key="21">
    <source>
        <dbReference type="EMBL" id="HIT97505.1"/>
    </source>
</evidence>
<dbReference type="GO" id="GO:0003887">
    <property type="term" value="F:DNA-directed DNA polymerase activity"/>
    <property type="evidence" value="ECO:0007669"/>
    <property type="project" value="UniProtKB-UniRule"/>
</dbReference>
<dbReference type="CDD" id="cd09859">
    <property type="entry name" value="PIN_53EXO"/>
    <property type="match status" value="1"/>
</dbReference>
<gene>
    <name evidence="16 21" type="primary">polA</name>
    <name evidence="21" type="ORF">IAC44_01555</name>
</gene>
<accession>A0A9D1KTZ8</accession>
<dbReference type="Gene3D" id="3.40.50.1010">
    <property type="entry name" value="5'-nuclease"/>
    <property type="match status" value="1"/>
</dbReference>
<dbReference type="Pfam" id="PF00476">
    <property type="entry name" value="DNA_pol_A"/>
    <property type="match status" value="1"/>
</dbReference>
<keyword evidence="12 16" id="KW-0238">DNA-binding</keyword>
<dbReference type="Gene3D" id="1.10.150.20">
    <property type="entry name" value="5' to 3' exonuclease, C-terminal subdomain"/>
    <property type="match status" value="2"/>
</dbReference>
<organism evidence="21 22">
    <name type="scientific">Candidatus Merdimorpha stercoravium</name>
    <dbReference type="NCBI Taxonomy" id="2840863"/>
    <lineage>
        <taxon>Bacteria</taxon>
        <taxon>Pseudomonadati</taxon>
        <taxon>Bacteroidota</taxon>
        <taxon>Flavobacteriia</taxon>
        <taxon>Flavobacteriales</taxon>
        <taxon>Candidatus Merdimorpha</taxon>
    </lineage>
</organism>
<dbReference type="PANTHER" id="PTHR10133:SF27">
    <property type="entry name" value="DNA POLYMERASE NU"/>
    <property type="match status" value="1"/>
</dbReference>
<evidence type="ECO:0000259" key="18">
    <source>
        <dbReference type="SMART" id="SM00474"/>
    </source>
</evidence>
<evidence type="ECO:0000256" key="14">
    <source>
        <dbReference type="ARBA" id="ARBA00049244"/>
    </source>
</evidence>
<comment type="function">
    <text evidence="16">In addition to polymerase activity, this DNA polymerase exhibits 3'-5' and 5'-3' exonuclease activity.</text>
</comment>
<dbReference type="SMART" id="SM00279">
    <property type="entry name" value="HhH2"/>
    <property type="match status" value="1"/>
</dbReference>
<evidence type="ECO:0000256" key="8">
    <source>
        <dbReference type="ARBA" id="ARBA00022763"/>
    </source>
</evidence>
<dbReference type="PROSITE" id="PS00447">
    <property type="entry name" value="DNA_POLYMERASE_A"/>
    <property type="match status" value="1"/>
</dbReference>
<feature type="domain" description="5'-3' exonuclease" evidence="19">
    <location>
        <begin position="7"/>
        <end position="268"/>
    </location>
</feature>
<dbReference type="EMBL" id="DVLY01000037">
    <property type="protein sequence ID" value="HIT97505.1"/>
    <property type="molecule type" value="Genomic_DNA"/>
</dbReference>
<evidence type="ECO:0000256" key="17">
    <source>
        <dbReference type="SAM" id="MobiDB-lite"/>
    </source>
</evidence>
<dbReference type="SMART" id="SM00474">
    <property type="entry name" value="35EXOc"/>
    <property type="match status" value="1"/>
</dbReference>
<dbReference type="GO" id="GO:0006302">
    <property type="term" value="P:double-strand break repair"/>
    <property type="evidence" value="ECO:0007669"/>
    <property type="project" value="TreeGrafter"/>
</dbReference>
<dbReference type="AlphaFoldDB" id="A0A9D1KTZ8"/>
<comment type="caution">
    <text evidence="21">The sequence shown here is derived from an EMBL/GenBank/DDBJ whole genome shotgun (WGS) entry which is preliminary data.</text>
</comment>
<dbReference type="Pfam" id="PF02739">
    <property type="entry name" value="5_3_exonuc_N"/>
    <property type="match status" value="1"/>
</dbReference>
<evidence type="ECO:0000256" key="4">
    <source>
        <dbReference type="ARBA" id="ARBA00022679"/>
    </source>
</evidence>
<evidence type="ECO:0000256" key="5">
    <source>
        <dbReference type="ARBA" id="ARBA00022695"/>
    </source>
</evidence>
<dbReference type="SUPFAM" id="SSF53098">
    <property type="entry name" value="Ribonuclease H-like"/>
    <property type="match status" value="1"/>
</dbReference>
<keyword evidence="11 16" id="KW-0239">DNA-directed DNA polymerase</keyword>
<dbReference type="NCBIfam" id="TIGR00593">
    <property type="entry name" value="pola"/>
    <property type="match status" value="1"/>
</dbReference>
<dbReference type="InterPro" id="IPR036279">
    <property type="entry name" value="5-3_exonuclease_C_sf"/>
</dbReference>
<evidence type="ECO:0000256" key="3">
    <source>
        <dbReference type="ARBA" id="ARBA00020311"/>
    </source>
</evidence>
<dbReference type="GO" id="GO:0006261">
    <property type="term" value="P:DNA-templated DNA replication"/>
    <property type="evidence" value="ECO:0007669"/>
    <property type="project" value="UniProtKB-UniRule"/>
</dbReference>
<keyword evidence="5 16" id="KW-0548">Nucleotidyltransferase</keyword>
<evidence type="ECO:0000259" key="20">
    <source>
        <dbReference type="SMART" id="SM00482"/>
    </source>
</evidence>
<dbReference type="InterPro" id="IPR020046">
    <property type="entry name" value="5-3_exonucl_a-hlix_arch_N"/>
</dbReference>
<feature type="domain" description="DNA-directed DNA polymerase family A palm" evidence="20">
    <location>
        <begin position="699"/>
        <end position="906"/>
    </location>
</feature>
<evidence type="ECO:0000256" key="15">
    <source>
        <dbReference type="NCBIfam" id="TIGR00593"/>
    </source>
</evidence>
<dbReference type="InterPro" id="IPR018320">
    <property type="entry name" value="DNA_polymerase_1"/>
</dbReference>
<dbReference type="FunFam" id="1.10.150.20:FF:000003">
    <property type="entry name" value="DNA polymerase I"/>
    <property type="match status" value="1"/>
</dbReference>
<evidence type="ECO:0000256" key="12">
    <source>
        <dbReference type="ARBA" id="ARBA00023125"/>
    </source>
</evidence>
<dbReference type="PRINTS" id="PR00868">
    <property type="entry name" value="DNAPOLI"/>
</dbReference>
<evidence type="ECO:0000313" key="22">
    <source>
        <dbReference type="Proteomes" id="UP000824161"/>
    </source>
</evidence>
<dbReference type="SUPFAM" id="SSF47807">
    <property type="entry name" value="5' to 3' exonuclease, C-terminal subdomain"/>
    <property type="match status" value="1"/>
</dbReference>
<evidence type="ECO:0000256" key="2">
    <source>
        <dbReference type="ARBA" id="ARBA00012417"/>
    </source>
</evidence>
<reference evidence="21" key="1">
    <citation type="submission" date="2020-10" db="EMBL/GenBank/DDBJ databases">
        <authorList>
            <person name="Gilroy R."/>
        </authorList>
    </citation>
    <scope>NUCLEOTIDE SEQUENCE</scope>
    <source>
        <strain evidence="21">1383</strain>
    </source>
</reference>
<dbReference type="InterPro" id="IPR002421">
    <property type="entry name" value="5-3_exonuclease"/>
</dbReference>
<dbReference type="FunFam" id="1.20.1060.10:FF:000001">
    <property type="entry name" value="DNA polymerase I"/>
    <property type="match status" value="1"/>
</dbReference>
<evidence type="ECO:0000259" key="19">
    <source>
        <dbReference type="SMART" id="SM00475"/>
    </source>
</evidence>
<dbReference type="EC" id="2.7.7.7" evidence="2 15"/>
<keyword evidence="9 16" id="KW-0378">Hydrolase</keyword>
<dbReference type="SUPFAM" id="SSF88723">
    <property type="entry name" value="PIN domain-like"/>
    <property type="match status" value="1"/>
</dbReference>
<feature type="region of interest" description="Disordered" evidence="17">
    <location>
        <begin position="295"/>
        <end position="331"/>
    </location>
</feature>
<dbReference type="CDD" id="cd09898">
    <property type="entry name" value="H3TH_53EXO"/>
    <property type="match status" value="1"/>
</dbReference>
<dbReference type="Gene3D" id="3.30.420.10">
    <property type="entry name" value="Ribonuclease H-like superfamily/Ribonuclease H"/>
    <property type="match status" value="1"/>
</dbReference>
<evidence type="ECO:0000256" key="1">
    <source>
        <dbReference type="ARBA" id="ARBA00007705"/>
    </source>
</evidence>
<sequence>METEEDKRLFLLDSYALIYRGYFAFMKTVRPNSHGEDTSAVMGFVNTLLDLLRKERPSHIAAVFDTSKPTFRHELFEAYKAQREATPEAIQFAVPVIKDILEAFHIPQLACEGFEADDVIGTLARKAEQQGFTTYMVTPDKDYAQLVTARTFMYRPARMGNGIEIWDIPRVQERFGVQDPSQVRDYLGMMGDASDNIPGLPGVGEKTAKKFLAEYGTMENLLAHAGEIGGALGKKIEENKELGLLSKRLATIETDVPVAFDPKAFHLDRPDLSAVRDIFQRLELRRMMETVYRDFGGNVPEESPQTSSAAKENSPSDPGTSPAGQLDMFADPQGATGDLFATLPGLAETPHRYVEVRDPAELEALIGRLKKAKEFTFDTETTSLKAFDTRIVGMSFSLEKGEGYWVRLDGEPQQTKETLERFREVFEDPSIGKTGQNLKFDIEVLAGYGIRVQGPLFDTMVAHYLINPESRHGMDILSEQYLRYRPMSYTEMMGREKDIRRVDPERLKEYACEDADITGQLRQVLDPMLDEKGARELFLRLETPLIPVLADMERTGVRIDTAELARLRQEFQAELEGVEARIFEQAGERFNLNSPKQLGEVLFGRLALIDKPKKTKTGQWSTSEEVLSDLAPEHPIVADILEYRSIGKLLSTYIEALPQEINPHTGRIHTSFNQTLTATGRLSSSNPNLQNIPVRTPRGQMIRRAFVASSDNHRILSADYSQIELRIIASLAGEDAMIEAFAQGQDIHRSTASRVFGVPLEEVTREQRSHAKSVNFGIIYGVSPHGLSRQTTLSRAEAAAVIDSYYRTYPKLRDYIESVKEFARTHGYVETILGRRRYLPDILSRNANVRAAAERNAINAPIQGSAADIVKRAMIEVFAALNSGGYAAKMLLQVHDELVLDVPVAELEEVEALVKEKMEAAWQGRVPLVVEVGTGANWLEAH</sequence>
<evidence type="ECO:0000256" key="13">
    <source>
        <dbReference type="ARBA" id="ARBA00023204"/>
    </source>
</evidence>
<dbReference type="Pfam" id="PF01367">
    <property type="entry name" value="5_3_exonuc"/>
    <property type="match status" value="1"/>
</dbReference>
<protein>
    <recommendedName>
        <fullName evidence="3 15">DNA polymerase I</fullName>
        <ecNumber evidence="2 15">2.7.7.7</ecNumber>
    </recommendedName>
</protein>
<dbReference type="InterPro" id="IPR008918">
    <property type="entry name" value="HhH2"/>
</dbReference>
<evidence type="ECO:0000256" key="6">
    <source>
        <dbReference type="ARBA" id="ARBA00022705"/>
    </source>
</evidence>
<feature type="domain" description="3'-5' exonuclease" evidence="18">
    <location>
        <begin position="353"/>
        <end position="530"/>
    </location>
</feature>
<dbReference type="Pfam" id="PF01612">
    <property type="entry name" value="DNA_pol_A_exo1"/>
    <property type="match status" value="1"/>
</dbReference>
<dbReference type="InterPro" id="IPR002298">
    <property type="entry name" value="DNA_polymerase_A"/>
</dbReference>
<dbReference type="InterPro" id="IPR029060">
    <property type="entry name" value="PIN-like_dom_sf"/>
</dbReference>
<dbReference type="SUPFAM" id="SSF56672">
    <property type="entry name" value="DNA/RNA polymerases"/>
    <property type="match status" value="1"/>
</dbReference>
<dbReference type="InterPro" id="IPR020045">
    <property type="entry name" value="DNA_polI_H3TH"/>
</dbReference>
<dbReference type="InterPro" id="IPR012337">
    <property type="entry name" value="RNaseH-like_sf"/>
</dbReference>
<evidence type="ECO:0000256" key="7">
    <source>
        <dbReference type="ARBA" id="ARBA00022722"/>
    </source>
</evidence>
<dbReference type="SMART" id="SM00475">
    <property type="entry name" value="53EXOc"/>
    <property type="match status" value="1"/>
</dbReference>
<keyword evidence="7" id="KW-0540">Nuclease</keyword>
<comment type="catalytic activity">
    <reaction evidence="14 16">
        <text>DNA(n) + a 2'-deoxyribonucleoside 5'-triphosphate = DNA(n+1) + diphosphate</text>
        <dbReference type="Rhea" id="RHEA:22508"/>
        <dbReference type="Rhea" id="RHEA-COMP:17339"/>
        <dbReference type="Rhea" id="RHEA-COMP:17340"/>
        <dbReference type="ChEBI" id="CHEBI:33019"/>
        <dbReference type="ChEBI" id="CHEBI:61560"/>
        <dbReference type="ChEBI" id="CHEBI:173112"/>
        <dbReference type="EC" id="2.7.7.7"/>
    </reaction>
</comment>
<dbReference type="SMART" id="SM00482">
    <property type="entry name" value="POLAc"/>
    <property type="match status" value="1"/>
</dbReference>
<evidence type="ECO:0000256" key="16">
    <source>
        <dbReference type="RuleBase" id="RU004460"/>
    </source>
</evidence>
<evidence type="ECO:0000256" key="10">
    <source>
        <dbReference type="ARBA" id="ARBA00022839"/>
    </source>
</evidence>
<keyword evidence="10 16" id="KW-0269">Exonuclease</keyword>
<keyword evidence="6 16" id="KW-0235">DNA replication</keyword>
<dbReference type="CDD" id="cd06139">
    <property type="entry name" value="DNA_polA_I_Ecoli_like_exo"/>
    <property type="match status" value="1"/>
</dbReference>
<dbReference type="InterPro" id="IPR019760">
    <property type="entry name" value="DNA-dir_DNA_pol_A_CS"/>
</dbReference>
<dbReference type="CDD" id="cd08637">
    <property type="entry name" value="DNA_pol_A_pol_I_C"/>
    <property type="match status" value="1"/>
</dbReference>
<dbReference type="InterPro" id="IPR043502">
    <property type="entry name" value="DNA/RNA_pol_sf"/>
</dbReference>
<dbReference type="GO" id="GO:0003677">
    <property type="term" value="F:DNA binding"/>
    <property type="evidence" value="ECO:0007669"/>
    <property type="project" value="UniProtKB-UniRule"/>
</dbReference>